<evidence type="ECO:0000313" key="14">
    <source>
        <dbReference type="EMBL" id="KAK5779054.1"/>
    </source>
</evidence>
<organism evidence="14 15">
    <name type="scientific">Arxiozyma heterogenica</name>
    <dbReference type="NCBI Taxonomy" id="278026"/>
    <lineage>
        <taxon>Eukaryota</taxon>
        <taxon>Fungi</taxon>
        <taxon>Dikarya</taxon>
        <taxon>Ascomycota</taxon>
        <taxon>Saccharomycotina</taxon>
        <taxon>Saccharomycetes</taxon>
        <taxon>Saccharomycetales</taxon>
        <taxon>Saccharomycetaceae</taxon>
        <taxon>Arxiozyma</taxon>
    </lineage>
</organism>
<evidence type="ECO:0000256" key="12">
    <source>
        <dbReference type="SAM" id="MobiDB-lite"/>
    </source>
</evidence>
<evidence type="ECO:0000256" key="9">
    <source>
        <dbReference type="ARBA" id="ARBA00023288"/>
    </source>
</evidence>
<dbReference type="Gene3D" id="3.20.20.80">
    <property type="entry name" value="Glycosidases"/>
    <property type="match status" value="1"/>
</dbReference>
<dbReference type="PANTHER" id="PTHR31468:SF2">
    <property type="entry name" value="1,3-BETA-GLUCANOSYLTRANSFERASE GAS1"/>
    <property type="match status" value="1"/>
</dbReference>
<evidence type="ECO:0000256" key="2">
    <source>
        <dbReference type="ARBA" id="ARBA00007528"/>
    </source>
</evidence>
<protein>
    <recommendedName>
        <fullName evidence="11">1,3-beta-glucanosyltransferase</fullName>
        <ecNumber evidence="11">2.4.1.-</ecNumber>
    </recommendedName>
</protein>
<dbReference type="Pfam" id="PF03198">
    <property type="entry name" value="Glyco_hydro_72"/>
    <property type="match status" value="1"/>
</dbReference>
<evidence type="ECO:0000256" key="4">
    <source>
        <dbReference type="ARBA" id="ARBA00022622"/>
    </source>
</evidence>
<dbReference type="GO" id="GO:0009277">
    <property type="term" value="C:fungal-type cell wall"/>
    <property type="evidence" value="ECO:0007669"/>
    <property type="project" value="UniProtKB-ARBA"/>
</dbReference>
<dbReference type="SMART" id="SM00768">
    <property type="entry name" value="X8"/>
    <property type="match status" value="1"/>
</dbReference>
<keyword evidence="6 11" id="KW-0472">Membrane</keyword>
<keyword evidence="8" id="KW-0325">Glycoprotein</keyword>
<dbReference type="GO" id="GO:0098552">
    <property type="term" value="C:side of membrane"/>
    <property type="evidence" value="ECO:0007669"/>
    <property type="project" value="UniProtKB-KW"/>
</dbReference>
<dbReference type="Gene3D" id="1.20.58.1040">
    <property type="match status" value="1"/>
</dbReference>
<keyword evidence="4 11" id="KW-0336">GPI-anchor</keyword>
<proteinExistence type="inferred from homology"/>
<keyword evidence="5 11" id="KW-0732">Signal</keyword>
<dbReference type="EMBL" id="JAWIZZ010000047">
    <property type="protein sequence ID" value="KAK5779054.1"/>
    <property type="molecule type" value="Genomic_DNA"/>
</dbReference>
<keyword evidence="3" id="KW-1003">Cell membrane</keyword>
<reference evidence="15" key="1">
    <citation type="submission" date="2023-07" db="EMBL/GenBank/DDBJ databases">
        <title>A draft genome of Kazachstania heterogenica Y-27499.</title>
        <authorList>
            <person name="Donic C."/>
            <person name="Kralova J.S."/>
            <person name="Fidel L."/>
            <person name="Ben-Dor S."/>
            <person name="Jung S."/>
        </authorList>
    </citation>
    <scope>NUCLEOTIDE SEQUENCE [LARGE SCALE GENOMIC DNA]</scope>
    <source>
        <strain evidence="15">Y27499</strain>
    </source>
</reference>
<comment type="caution">
    <text evidence="14">The sequence shown here is derived from an EMBL/GenBank/DDBJ whole genome shotgun (WGS) entry which is preliminary data.</text>
</comment>
<keyword evidence="11" id="KW-0808">Transferase</keyword>
<feature type="signal peptide" evidence="11">
    <location>
        <begin position="1"/>
        <end position="22"/>
    </location>
</feature>
<dbReference type="GO" id="GO:0042124">
    <property type="term" value="F:1,3-beta-glucanosyltransferase activity"/>
    <property type="evidence" value="ECO:0007669"/>
    <property type="project" value="TreeGrafter"/>
</dbReference>
<comment type="subcellular location">
    <subcellularLocation>
        <location evidence="1 11">Cell membrane</location>
        <topology evidence="1 11">Lipid-anchor</topology>
        <topology evidence="1 11">GPI-anchor</topology>
    </subcellularLocation>
</comment>
<dbReference type="GO" id="GO:0005886">
    <property type="term" value="C:plasma membrane"/>
    <property type="evidence" value="ECO:0007669"/>
    <property type="project" value="UniProtKB-SubCell"/>
</dbReference>
<feature type="chain" id="PRO_5042672765" description="1,3-beta-glucanosyltransferase" evidence="11">
    <location>
        <begin position="23"/>
        <end position="559"/>
    </location>
</feature>
<gene>
    <name evidence="14" type="ORF">RI543_002938</name>
</gene>
<dbReference type="GO" id="GO:0031982">
    <property type="term" value="C:vesicle"/>
    <property type="evidence" value="ECO:0007669"/>
    <property type="project" value="UniProtKB-ARBA"/>
</dbReference>
<evidence type="ECO:0000259" key="13">
    <source>
        <dbReference type="SMART" id="SM00768"/>
    </source>
</evidence>
<dbReference type="Proteomes" id="UP001306508">
    <property type="component" value="Unassembled WGS sequence"/>
</dbReference>
<dbReference type="GO" id="GO:0071970">
    <property type="term" value="P:fungal-type cell wall (1-&gt;3)-beta-D-glucan biosynthetic process"/>
    <property type="evidence" value="ECO:0007669"/>
    <property type="project" value="TreeGrafter"/>
</dbReference>
<evidence type="ECO:0000256" key="11">
    <source>
        <dbReference type="RuleBase" id="RU361209"/>
    </source>
</evidence>
<dbReference type="Pfam" id="PF07983">
    <property type="entry name" value="X8"/>
    <property type="match status" value="1"/>
</dbReference>
<evidence type="ECO:0000256" key="3">
    <source>
        <dbReference type="ARBA" id="ARBA00022475"/>
    </source>
</evidence>
<keyword evidence="9 11" id="KW-0449">Lipoprotein</keyword>
<dbReference type="InterPro" id="IPR017853">
    <property type="entry name" value="GH"/>
</dbReference>
<comment type="similarity">
    <text evidence="2 11">Belongs to the glycosyl hydrolase 72 family.</text>
</comment>
<dbReference type="FunFam" id="1.20.58.1040:FF:000005">
    <property type="entry name" value="1,3-beta-glucanosyltransferase"/>
    <property type="match status" value="1"/>
</dbReference>
<evidence type="ECO:0000313" key="15">
    <source>
        <dbReference type="Proteomes" id="UP001306508"/>
    </source>
</evidence>
<dbReference type="SUPFAM" id="SSF51445">
    <property type="entry name" value="(Trans)glycosidases"/>
    <property type="match status" value="1"/>
</dbReference>
<evidence type="ECO:0000256" key="1">
    <source>
        <dbReference type="ARBA" id="ARBA00004609"/>
    </source>
</evidence>
<dbReference type="GO" id="GO:0031505">
    <property type="term" value="P:fungal-type cell wall organization"/>
    <property type="evidence" value="ECO:0007669"/>
    <property type="project" value="TreeGrafter"/>
</dbReference>
<dbReference type="EC" id="2.4.1.-" evidence="11"/>
<evidence type="ECO:0000256" key="5">
    <source>
        <dbReference type="ARBA" id="ARBA00022729"/>
    </source>
</evidence>
<evidence type="ECO:0000256" key="6">
    <source>
        <dbReference type="ARBA" id="ARBA00023136"/>
    </source>
</evidence>
<dbReference type="InterPro" id="IPR004886">
    <property type="entry name" value="Glucanosyltransferase"/>
</dbReference>
<comment type="function">
    <text evidence="11">Splits internally a 1,3-beta-glucan molecule and transfers the newly generated reducing end (the donor) to the non-reducing end of another 1,3-beta-glucan molecule (the acceptor) forming a 1,3-beta linkage, resulting in the elongation of 1,3-beta-glucan chains in the cell wall.</text>
</comment>
<feature type="domain" description="X8" evidence="13">
    <location>
        <begin position="378"/>
        <end position="465"/>
    </location>
</feature>
<accession>A0AAN7ZS32</accession>
<dbReference type="InterPro" id="IPR012946">
    <property type="entry name" value="X8"/>
</dbReference>
<dbReference type="FunFam" id="3.20.20.80:FF:000038">
    <property type="entry name" value="1,3-beta-glucanosyltransferase"/>
    <property type="match status" value="1"/>
</dbReference>
<feature type="region of interest" description="Disordered" evidence="12">
    <location>
        <begin position="487"/>
        <end position="530"/>
    </location>
</feature>
<keyword evidence="10" id="KW-0961">Cell wall biogenesis/degradation</keyword>
<evidence type="ECO:0000256" key="7">
    <source>
        <dbReference type="ARBA" id="ARBA00023157"/>
    </source>
</evidence>
<keyword evidence="7" id="KW-1015">Disulfide bond</keyword>
<evidence type="ECO:0000256" key="10">
    <source>
        <dbReference type="ARBA" id="ARBA00023316"/>
    </source>
</evidence>
<dbReference type="AlphaFoldDB" id="A0AAN7ZS32"/>
<keyword evidence="15" id="KW-1185">Reference proteome</keyword>
<dbReference type="PANTHER" id="PTHR31468">
    <property type="entry name" value="1,3-BETA-GLUCANOSYLTRANSFERASE GAS1"/>
    <property type="match status" value="1"/>
</dbReference>
<sequence>MLFKSFLTAAAATLAANSVTVAADELPAIEIVGSKFFFSNNGSQFYMRGIAYQADTANVTGGATINDPLADYEACKRDIPYLQQLDTNVIRVYAVNTSLDHTPCMTALNDAGIYVIADLSSPDESINRDDPSWTVELFDRYKSVVDMFSNYTNVLGFFAGNEVSNDQTNTDASAFVKAAIRDTKQYIKDKGYRKIPVGYSSNDDEYTRVAMADYFACGDSEVKADFYGINMYEWCGKSNYVSSGYADRTAEFRNLTVPVFFSEYGCNRVTPRLFTSVQALYGPNMTSVWSGGIVYMYFEETNNYGLVSIDDGAVKTLADFNNYSKEIHKISPTSLNTASYTPTSTSLACPPTNSYWKAATNLPPTPNESICSCMNDATACRVSDDVDKKDYEELFNYVCGIIDCSGISANGTTGKYGAYSFCSSKQQLDFVLNLYYQKNGAASSDCDFSGSATLMKATTQGSCKTVLDEIGSLGTGSASASVTYAAGSSGSVTTTGSSKSGSTTKGKSSSKSNSSSSSGTSSASRGAASRSTGRVNPIHVILTSLATVSFIAGVGIALV</sequence>
<evidence type="ECO:0000256" key="8">
    <source>
        <dbReference type="ARBA" id="ARBA00023180"/>
    </source>
</evidence>
<name>A0AAN7ZS32_9SACH</name>